<dbReference type="InterPro" id="IPR013655">
    <property type="entry name" value="PAS_fold_3"/>
</dbReference>
<evidence type="ECO:0000256" key="3">
    <source>
        <dbReference type="ARBA" id="ARBA00022777"/>
    </source>
</evidence>
<reference evidence="9 10" key="1">
    <citation type="submission" date="2019-02" db="EMBL/GenBank/DDBJ databases">
        <title>Planctomycetal bacteria perform biofilm scaping via a novel small molecule.</title>
        <authorList>
            <person name="Jeske O."/>
            <person name="Boedeker C."/>
            <person name="Wiegand S."/>
            <person name="Breitling P."/>
            <person name="Kallscheuer N."/>
            <person name="Jogler M."/>
            <person name="Rohde M."/>
            <person name="Petersen J."/>
            <person name="Medema M.H."/>
            <person name="Surup F."/>
            <person name="Jogler C."/>
        </authorList>
    </citation>
    <scope>NUCLEOTIDE SEQUENCE [LARGE SCALE GENOMIC DNA]</scope>
    <source>
        <strain evidence="9 10">Mal15</strain>
    </source>
</reference>
<dbReference type="InterPro" id="IPR000014">
    <property type="entry name" value="PAS"/>
</dbReference>
<dbReference type="GO" id="GO:0005524">
    <property type="term" value="F:ATP binding"/>
    <property type="evidence" value="ECO:0007669"/>
    <property type="project" value="UniProtKB-UniRule"/>
</dbReference>
<dbReference type="InterPro" id="IPR011009">
    <property type="entry name" value="Kinase-like_dom_sf"/>
</dbReference>
<dbReference type="PANTHER" id="PTHR43289">
    <property type="entry name" value="MITOGEN-ACTIVATED PROTEIN KINASE KINASE KINASE 20-RELATED"/>
    <property type="match status" value="1"/>
</dbReference>
<dbReference type="InterPro" id="IPR017441">
    <property type="entry name" value="Protein_kinase_ATP_BS"/>
</dbReference>
<evidence type="ECO:0000259" key="8">
    <source>
        <dbReference type="PROSITE" id="PS50112"/>
    </source>
</evidence>
<feature type="domain" description="PAS" evidence="8">
    <location>
        <begin position="400"/>
        <end position="470"/>
    </location>
</feature>
<dbReference type="CDD" id="cd14014">
    <property type="entry name" value="STKc_PknB_like"/>
    <property type="match status" value="1"/>
</dbReference>
<dbReference type="Gene3D" id="3.30.200.20">
    <property type="entry name" value="Phosphorylase Kinase, domain 1"/>
    <property type="match status" value="1"/>
</dbReference>
<evidence type="ECO:0000256" key="5">
    <source>
        <dbReference type="PROSITE-ProRule" id="PRU10141"/>
    </source>
</evidence>
<dbReference type="SMART" id="SM00220">
    <property type="entry name" value="S_TKc"/>
    <property type="match status" value="1"/>
</dbReference>
<feature type="region of interest" description="Disordered" evidence="6">
    <location>
        <begin position="45"/>
        <end position="72"/>
    </location>
</feature>
<feature type="domain" description="Protein kinase" evidence="7">
    <location>
        <begin position="103"/>
        <end position="393"/>
    </location>
</feature>
<keyword evidence="4 5" id="KW-0067">ATP-binding</keyword>
<evidence type="ECO:0000256" key="4">
    <source>
        <dbReference type="ARBA" id="ARBA00022840"/>
    </source>
</evidence>
<sequence>MAIATMSVTTPTQRVWGRQIIQRCTSALLKKSLRAMTLIRLSRNVTPAPSHDDSERPMIDHSSVRTASISKERADSNWADSGSWKDFDHDGPLPQPVARIQRYRIGDQIGKGGMGLVYHAHDNVFDRDVAIKVLLKSYQSREESRERFFREARTTARLQHPGIVAVYDMGISDDGQPFFAMKLVEGRTLSTLLRESLDSERQTQLHQARLLDVFARVCQTIAYAHSNQTVHLDIKPSNVMVGAYGEVHVMDWGLSRQLGKSPIQSVPIPPAAVDCISDEALSAILSNSKIIGTPSYMAPEQARGHHISVRSDVFGLGALLCEILTGRPPYEGDSFRRVYRRAARGALRDAYQRLDASDSDPAIISLAKRCLARNEHDRPADAGAIADQITAFRESSMERAQRDLCRFFEISMDLFCIASLDGYFKRVNSNFSRVLGYSDHELVSKPFLHFVHPDDITQTRKAIGALADGESIAEFRNRYRDCDGHYRWLQWNAKSIPEDNIVFAVARVIDAPGGQPD</sequence>
<feature type="binding site" evidence="5">
    <location>
        <position position="132"/>
    </location>
    <ligand>
        <name>ATP</name>
        <dbReference type="ChEBI" id="CHEBI:30616"/>
    </ligand>
</feature>
<evidence type="ECO:0000256" key="6">
    <source>
        <dbReference type="SAM" id="MobiDB-lite"/>
    </source>
</evidence>
<evidence type="ECO:0000259" key="7">
    <source>
        <dbReference type="PROSITE" id="PS50011"/>
    </source>
</evidence>
<evidence type="ECO:0000256" key="1">
    <source>
        <dbReference type="ARBA" id="ARBA00022679"/>
    </source>
</evidence>
<keyword evidence="1 9" id="KW-0808">Transferase</keyword>
<dbReference type="Pfam" id="PF00069">
    <property type="entry name" value="Pkinase"/>
    <property type="match status" value="1"/>
</dbReference>
<dbReference type="SUPFAM" id="SSF55785">
    <property type="entry name" value="PYP-like sensor domain (PAS domain)"/>
    <property type="match status" value="1"/>
</dbReference>
<dbReference type="KEGG" id="smam:Mal15_65560"/>
<dbReference type="InterPro" id="IPR035965">
    <property type="entry name" value="PAS-like_dom_sf"/>
</dbReference>
<dbReference type="PROSITE" id="PS50112">
    <property type="entry name" value="PAS"/>
    <property type="match status" value="1"/>
</dbReference>
<name>A0A5B9MRC7_9BACT</name>
<evidence type="ECO:0000256" key="2">
    <source>
        <dbReference type="ARBA" id="ARBA00022741"/>
    </source>
</evidence>
<dbReference type="NCBIfam" id="TIGR00229">
    <property type="entry name" value="sensory_box"/>
    <property type="match status" value="1"/>
</dbReference>
<organism evidence="9 10">
    <name type="scientific">Stieleria maiorica</name>
    <dbReference type="NCBI Taxonomy" id="2795974"/>
    <lineage>
        <taxon>Bacteria</taxon>
        <taxon>Pseudomonadati</taxon>
        <taxon>Planctomycetota</taxon>
        <taxon>Planctomycetia</taxon>
        <taxon>Pirellulales</taxon>
        <taxon>Pirellulaceae</taxon>
        <taxon>Stieleria</taxon>
    </lineage>
</organism>
<evidence type="ECO:0000313" key="10">
    <source>
        <dbReference type="Proteomes" id="UP000321353"/>
    </source>
</evidence>
<dbReference type="InterPro" id="IPR000719">
    <property type="entry name" value="Prot_kinase_dom"/>
</dbReference>
<dbReference type="EMBL" id="CP036264">
    <property type="protein sequence ID" value="QEG02435.1"/>
    <property type="molecule type" value="Genomic_DNA"/>
</dbReference>
<dbReference type="AlphaFoldDB" id="A0A5B9MRC7"/>
<dbReference type="SUPFAM" id="SSF56112">
    <property type="entry name" value="Protein kinase-like (PK-like)"/>
    <property type="match status" value="1"/>
</dbReference>
<gene>
    <name evidence="9" type="primary">pknB_32</name>
    <name evidence="9" type="ORF">Mal15_65560</name>
</gene>
<dbReference type="SMART" id="SM00091">
    <property type="entry name" value="PAS"/>
    <property type="match status" value="1"/>
</dbReference>
<dbReference type="EC" id="2.7.11.1" evidence="9"/>
<dbReference type="CDD" id="cd00130">
    <property type="entry name" value="PAS"/>
    <property type="match status" value="1"/>
</dbReference>
<dbReference type="PROSITE" id="PS00107">
    <property type="entry name" value="PROTEIN_KINASE_ATP"/>
    <property type="match status" value="1"/>
</dbReference>
<keyword evidence="2 5" id="KW-0547">Nucleotide-binding</keyword>
<dbReference type="Gene3D" id="1.10.510.10">
    <property type="entry name" value="Transferase(Phosphotransferase) domain 1"/>
    <property type="match status" value="1"/>
</dbReference>
<evidence type="ECO:0000313" key="9">
    <source>
        <dbReference type="EMBL" id="QEG02435.1"/>
    </source>
</evidence>
<dbReference type="GO" id="GO:0004674">
    <property type="term" value="F:protein serine/threonine kinase activity"/>
    <property type="evidence" value="ECO:0007669"/>
    <property type="project" value="UniProtKB-EC"/>
</dbReference>
<proteinExistence type="predicted"/>
<dbReference type="PANTHER" id="PTHR43289:SF6">
    <property type="entry name" value="SERINE_THREONINE-PROTEIN KINASE NEKL-3"/>
    <property type="match status" value="1"/>
</dbReference>
<dbReference type="Gene3D" id="3.30.450.20">
    <property type="entry name" value="PAS domain"/>
    <property type="match status" value="1"/>
</dbReference>
<accession>A0A5B9MRC7</accession>
<dbReference type="PROSITE" id="PS50011">
    <property type="entry name" value="PROTEIN_KINASE_DOM"/>
    <property type="match status" value="1"/>
</dbReference>
<dbReference type="Pfam" id="PF08447">
    <property type="entry name" value="PAS_3"/>
    <property type="match status" value="1"/>
</dbReference>
<keyword evidence="3 9" id="KW-0418">Kinase</keyword>
<keyword evidence="10" id="KW-1185">Reference proteome</keyword>
<feature type="compositionally biased region" description="Basic and acidic residues" evidence="6">
    <location>
        <begin position="50"/>
        <end position="63"/>
    </location>
</feature>
<dbReference type="Proteomes" id="UP000321353">
    <property type="component" value="Chromosome"/>
</dbReference>
<protein>
    <submittedName>
        <fullName evidence="9">Serine/threonine-protein kinase PknB</fullName>
        <ecNumber evidence="9">2.7.11.1</ecNumber>
    </submittedName>
</protein>